<name>A0A1E5PNA6_9ACTN</name>
<dbReference type="AlphaFoldDB" id="A0A1E5PNA6"/>
<accession>A0A1E5PNA6</accession>
<proteinExistence type="predicted"/>
<reference evidence="2 3" key="1">
    <citation type="submission" date="2016-08" db="EMBL/GenBank/DDBJ databases">
        <title>The complete genome of Streptomyces subrutilus 10-1-1.</title>
        <authorList>
            <person name="Chen X."/>
        </authorList>
    </citation>
    <scope>NUCLEOTIDE SEQUENCE [LARGE SCALE GENOMIC DNA]</scope>
    <source>
        <strain evidence="2 3">10-1-1</strain>
    </source>
</reference>
<organism evidence="2 3">
    <name type="scientific">Streptomyces subrutilus</name>
    <dbReference type="NCBI Taxonomy" id="36818"/>
    <lineage>
        <taxon>Bacteria</taxon>
        <taxon>Bacillati</taxon>
        <taxon>Actinomycetota</taxon>
        <taxon>Actinomycetes</taxon>
        <taxon>Kitasatosporales</taxon>
        <taxon>Streptomycetaceae</taxon>
        <taxon>Streptomyces</taxon>
    </lineage>
</organism>
<dbReference type="Proteomes" id="UP000095705">
    <property type="component" value="Unassembled WGS sequence"/>
</dbReference>
<evidence type="ECO:0000313" key="2">
    <source>
        <dbReference type="EMBL" id="OEJ31010.1"/>
    </source>
</evidence>
<evidence type="ECO:0000313" key="3">
    <source>
        <dbReference type="Proteomes" id="UP000095705"/>
    </source>
</evidence>
<gene>
    <name evidence="2" type="ORF">BGK67_06300</name>
</gene>
<keyword evidence="1" id="KW-1133">Transmembrane helix</keyword>
<protein>
    <submittedName>
        <fullName evidence="2">Uncharacterized protein</fullName>
    </submittedName>
</protein>
<sequence>MLNDVITGSIAELLGGCAVVVAVALVARARGRRRARRGTAQGGDGAATRPAARTYTLIGTRAPDGHLVLVASSRPAGTVITWQEPASDRRQQFELTDAVLSDGTFAAEPLDWYR</sequence>
<keyword evidence="1" id="KW-0812">Transmembrane</keyword>
<feature type="transmembrane region" description="Helical" evidence="1">
    <location>
        <begin position="6"/>
        <end position="27"/>
    </location>
</feature>
<keyword evidence="1" id="KW-0472">Membrane</keyword>
<comment type="caution">
    <text evidence="2">The sequence shown here is derived from an EMBL/GenBank/DDBJ whole genome shotgun (WGS) entry which is preliminary data.</text>
</comment>
<evidence type="ECO:0000256" key="1">
    <source>
        <dbReference type="SAM" id="Phobius"/>
    </source>
</evidence>
<dbReference type="EMBL" id="MEHK01000001">
    <property type="protein sequence ID" value="OEJ31010.1"/>
    <property type="molecule type" value="Genomic_DNA"/>
</dbReference>
<keyword evidence="3" id="KW-1185">Reference proteome</keyword>